<dbReference type="STRING" id="197461.A3843_01950"/>
<evidence type="ECO:0000256" key="1">
    <source>
        <dbReference type="ARBA" id="ARBA00007274"/>
    </source>
</evidence>
<gene>
    <name evidence="3" type="ORF">A3843_01950</name>
</gene>
<dbReference type="SUPFAM" id="SSF51161">
    <property type="entry name" value="Trimeric LpxA-like enzymes"/>
    <property type="match status" value="1"/>
</dbReference>
<dbReference type="PANTHER" id="PTHR23416:SF23">
    <property type="entry name" value="ACETYLTRANSFERASE C18B11.09C-RELATED"/>
    <property type="match status" value="1"/>
</dbReference>
<evidence type="ECO:0000256" key="2">
    <source>
        <dbReference type="ARBA" id="ARBA00022679"/>
    </source>
</evidence>
<evidence type="ECO:0008006" key="5">
    <source>
        <dbReference type="Google" id="ProtNLM"/>
    </source>
</evidence>
<dbReference type="EMBL" id="LVVZ01000004">
    <property type="protein sequence ID" value="OKL45761.1"/>
    <property type="molecule type" value="Genomic_DNA"/>
</dbReference>
<dbReference type="InterPro" id="IPR051159">
    <property type="entry name" value="Hexapeptide_acetyltransf"/>
</dbReference>
<comment type="similarity">
    <text evidence="1">Belongs to the transferase hexapeptide repeat family.</text>
</comment>
<evidence type="ECO:0000313" key="3">
    <source>
        <dbReference type="EMBL" id="OKL45761.1"/>
    </source>
</evidence>
<proteinExistence type="inferred from homology"/>
<dbReference type="Proteomes" id="UP000185783">
    <property type="component" value="Unassembled WGS sequence"/>
</dbReference>
<evidence type="ECO:0000313" key="4">
    <source>
        <dbReference type="Proteomes" id="UP000185783"/>
    </source>
</evidence>
<dbReference type="GO" id="GO:0005829">
    <property type="term" value="C:cytosol"/>
    <property type="evidence" value="ECO:0007669"/>
    <property type="project" value="TreeGrafter"/>
</dbReference>
<accession>A0A1U7JM82</accession>
<dbReference type="AlphaFoldDB" id="A0A1U7JM82"/>
<dbReference type="GO" id="GO:0008374">
    <property type="term" value="F:O-acyltransferase activity"/>
    <property type="evidence" value="ECO:0007669"/>
    <property type="project" value="TreeGrafter"/>
</dbReference>
<keyword evidence="2" id="KW-0808">Transferase</keyword>
<keyword evidence="4" id="KW-1185">Reference proteome</keyword>
<dbReference type="Pfam" id="PF00132">
    <property type="entry name" value="Hexapep"/>
    <property type="match status" value="1"/>
</dbReference>
<dbReference type="Gene3D" id="2.160.10.10">
    <property type="entry name" value="Hexapeptide repeat proteins"/>
    <property type="match status" value="1"/>
</dbReference>
<protein>
    <recommendedName>
        <fullName evidence="5">Acetyltransferase</fullName>
    </recommendedName>
</protein>
<dbReference type="CDD" id="cd04647">
    <property type="entry name" value="LbH_MAT_like"/>
    <property type="match status" value="1"/>
</dbReference>
<dbReference type="InterPro" id="IPR011004">
    <property type="entry name" value="Trimer_LpxA-like_sf"/>
</dbReference>
<dbReference type="InterPro" id="IPR001451">
    <property type="entry name" value="Hexapep"/>
</dbReference>
<dbReference type="PANTHER" id="PTHR23416">
    <property type="entry name" value="SIALIC ACID SYNTHASE-RELATED"/>
    <property type="match status" value="1"/>
</dbReference>
<sequence>MSTTQLKQWIKQQDTPTKRWLYSSLRSLRAGSVPVIPGLHRALYGLSRALKGGFVGAVRVFWTTPVFRSQLTHSGKGLYLFGGMPLLLGPLDFSIGNDVRLSGHTTMTGRSSSKSRPLLKVGDNVDIGWQCTIAVGSRVIIEDNVRLSERCFLAGYPGHPLDPADRAAGLPDTDDQVGDIVIKNGAWLCFGTVVLAGVTIGEGSVVGAGSVVTKDIPAGVLAAGNPARILRRIETAAEPLYDRTS</sequence>
<name>A0A1U7JM82_9HYPH</name>
<comment type="caution">
    <text evidence="3">The sequence shown here is derived from an EMBL/GenBank/DDBJ whole genome shotgun (WGS) entry which is preliminary data.</text>
</comment>
<organism evidence="3 4">
    <name type="scientific">Pseudovibrio exalbescens</name>
    <dbReference type="NCBI Taxonomy" id="197461"/>
    <lineage>
        <taxon>Bacteria</taxon>
        <taxon>Pseudomonadati</taxon>
        <taxon>Pseudomonadota</taxon>
        <taxon>Alphaproteobacteria</taxon>
        <taxon>Hyphomicrobiales</taxon>
        <taxon>Stappiaceae</taxon>
        <taxon>Pseudovibrio</taxon>
    </lineage>
</organism>
<reference evidence="3 4" key="1">
    <citation type="submission" date="2016-03" db="EMBL/GenBank/DDBJ databases">
        <title>Genome sequence of Nesiotobacter sp. nov., a moderately halophilic alphaproteobacterium isolated from the Yellow Sea, China.</title>
        <authorList>
            <person name="Zhang G."/>
            <person name="Zhang R."/>
        </authorList>
    </citation>
    <scope>NUCLEOTIDE SEQUENCE [LARGE SCALE GENOMIC DNA]</scope>
    <source>
        <strain evidence="3 4">WB1-6</strain>
    </source>
</reference>